<evidence type="ECO:0000313" key="3">
    <source>
        <dbReference type="Proteomes" id="UP000241158"/>
    </source>
</evidence>
<evidence type="ECO:0000313" key="2">
    <source>
        <dbReference type="EMBL" id="PSH55380.1"/>
    </source>
</evidence>
<evidence type="ECO:0008006" key="4">
    <source>
        <dbReference type="Google" id="ProtNLM"/>
    </source>
</evidence>
<gene>
    <name evidence="2" type="ORF">CU100_22235</name>
</gene>
<dbReference type="GO" id="GO:0016020">
    <property type="term" value="C:membrane"/>
    <property type="evidence" value="ECO:0007669"/>
    <property type="project" value="InterPro"/>
</dbReference>
<proteinExistence type="predicted"/>
<dbReference type="AlphaFoldDB" id="A0A2P7AME8"/>
<organism evidence="2 3">
    <name type="scientific">Phyllobacterium endophyticum</name>
    <dbReference type="NCBI Taxonomy" id="1149773"/>
    <lineage>
        <taxon>Bacteria</taxon>
        <taxon>Pseudomonadati</taxon>
        <taxon>Pseudomonadota</taxon>
        <taxon>Alphaproteobacteria</taxon>
        <taxon>Hyphomicrobiales</taxon>
        <taxon>Phyllobacteriaceae</taxon>
        <taxon>Phyllobacterium</taxon>
    </lineage>
</organism>
<keyword evidence="3" id="KW-1185">Reference proteome</keyword>
<feature type="chain" id="PRO_5015156318" description="Cysteine rich repeat-containing protein" evidence="1">
    <location>
        <begin position="25"/>
        <end position="76"/>
    </location>
</feature>
<dbReference type="Pfam" id="PF00839">
    <property type="entry name" value="Cys_rich_FGFR"/>
    <property type="match status" value="1"/>
</dbReference>
<feature type="signal peptide" evidence="1">
    <location>
        <begin position="1"/>
        <end position="24"/>
    </location>
</feature>
<sequence length="76" mass="8189">MWEVAVRLIVAVFAVAFFSTAAMAQTAAERTACMADFEKYCAGVIPGGGRVIECLAKQVDKLTPECRKVVQSHAPK</sequence>
<dbReference type="EMBL" id="PGGN01000005">
    <property type="protein sequence ID" value="PSH55380.1"/>
    <property type="molecule type" value="Genomic_DNA"/>
</dbReference>
<dbReference type="InterPro" id="IPR001893">
    <property type="entry name" value="Cys-rich_GLG1_repeat"/>
</dbReference>
<comment type="caution">
    <text evidence="2">The sequence shown here is derived from an EMBL/GenBank/DDBJ whole genome shotgun (WGS) entry which is preliminary data.</text>
</comment>
<name>A0A2P7AME8_9HYPH</name>
<evidence type="ECO:0000256" key="1">
    <source>
        <dbReference type="SAM" id="SignalP"/>
    </source>
</evidence>
<keyword evidence="1" id="KW-0732">Signal</keyword>
<accession>A0A2P7AME8</accession>
<dbReference type="Proteomes" id="UP000241158">
    <property type="component" value="Unassembled WGS sequence"/>
</dbReference>
<reference evidence="3" key="1">
    <citation type="submission" date="2017-11" db="EMBL/GenBank/DDBJ databases">
        <authorList>
            <person name="Kuznetsova I."/>
            <person name="Sazanova A."/>
            <person name="Chirak E."/>
            <person name="Safronova V."/>
            <person name="Willems A."/>
        </authorList>
    </citation>
    <scope>NUCLEOTIDE SEQUENCE [LARGE SCALE GENOMIC DNA]</scope>
    <source>
        <strain evidence="3">PEPV15</strain>
    </source>
</reference>
<protein>
    <recommendedName>
        <fullName evidence="4">Cysteine rich repeat-containing protein</fullName>
    </recommendedName>
</protein>